<dbReference type="Proteomes" id="UP000201970">
    <property type="component" value="Segment"/>
</dbReference>
<keyword evidence="3" id="KW-1185">Reference proteome</keyword>
<keyword evidence="1" id="KW-0472">Membrane</keyword>
<protein>
    <submittedName>
        <fullName evidence="2">Uncharacterized protein</fullName>
    </submittedName>
</protein>
<dbReference type="RefSeq" id="YP_009194818.1">
    <property type="nucleotide sequence ID" value="NC_028755.1"/>
</dbReference>
<dbReference type="GeneID" id="26647187"/>
<name>A0A0M4RSQ1_9CAUD</name>
<keyword evidence="1" id="KW-1133">Transmembrane helix</keyword>
<keyword evidence="1" id="KW-0812">Transmembrane</keyword>
<proteinExistence type="predicted"/>
<evidence type="ECO:0000256" key="1">
    <source>
        <dbReference type="SAM" id="Phobius"/>
    </source>
</evidence>
<dbReference type="KEGG" id="vg:26647187"/>
<gene>
    <name evidence="2" type="ORF">CPT_Margaery3</name>
</gene>
<sequence>MKPYDAPKTGKYITIGVLCTIAICFVTAIVVGIMDMKDRERQKQQVYEYLDRMCTPVEYGLDQKPVKYSCDNIIFNTK</sequence>
<reference evidence="2 3" key="1">
    <citation type="submission" date="2015-08" db="EMBL/GenBank/DDBJ databases">
        <title>The Complete Genome of Citrobacter freundii Myophage Margaery.</title>
        <authorList>
            <person name="Yi D."/>
            <person name="Cadungog J.N."/>
            <person name="Cahill J.L."/>
            <person name="Rasche E.S."/>
            <person name="Everett G.F.K."/>
        </authorList>
    </citation>
    <scope>NUCLEOTIDE SEQUENCE [LARGE SCALE GENOMIC DNA]</scope>
</reference>
<evidence type="ECO:0000313" key="3">
    <source>
        <dbReference type="Proteomes" id="UP000201970"/>
    </source>
</evidence>
<organism evidence="2 3">
    <name type="scientific">Citrobacter phage Margaery</name>
    <dbReference type="NCBI Taxonomy" id="1701810"/>
    <lineage>
        <taxon>Viruses</taxon>
        <taxon>Duplodnaviria</taxon>
        <taxon>Heunggongvirae</taxon>
        <taxon>Uroviricota</taxon>
        <taxon>Caudoviricetes</taxon>
        <taxon>Pantevenvirales</taxon>
        <taxon>Straboviridae</taxon>
        <taxon>Pseudotevenvirus</taxon>
        <taxon>Pseudotevenvirus margaery</taxon>
    </lineage>
</organism>
<feature type="transmembrane region" description="Helical" evidence="1">
    <location>
        <begin position="12"/>
        <end position="34"/>
    </location>
</feature>
<accession>A0A0M4RSQ1</accession>
<evidence type="ECO:0000313" key="2">
    <source>
        <dbReference type="EMBL" id="ALF01692.1"/>
    </source>
</evidence>
<dbReference type="EMBL" id="KT381880">
    <property type="protein sequence ID" value="ALF01692.1"/>
    <property type="molecule type" value="Genomic_DNA"/>
</dbReference>